<reference evidence="2 3" key="1">
    <citation type="submission" date="2019-12" db="EMBL/GenBank/DDBJ databases">
        <authorList>
            <person name="Floudas D."/>
            <person name="Bentzer J."/>
            <person name="Ahren D."/>
            <person name="Johansson T."/>
            <person name="Persson P."/>
            <person name="Tunlid A."/>
        </authorList>
    </citation>
    <scope>NUCLEOTIDE SEQUENCE [LARGE SCALE GENOMIC DNA]</scope>
    <source>
        <strain evidence="2 3">CBS 102.39</strain>
    </source>
</reference>
<feature type="transmembrane region" description="Helical" evidence="1">
    <location>
        <begin position="169"/>
        <end position="190"/>
    </location>
</feature>
<evidence type="ECO:0000256" key="1">
    <source>
        <dbReference type="SAM" id="Phobius"/>
    </source>
</evidence>
<keyword evidence="1" id="KW-0812">Transmembrane</keyword>
<dbReference type="EMBL" id="JAACJL010000058">
    <property type="protein sequence ID" value="KAF4610604.1"/>
    <property type="molecule type" value="Genomic_DNA"/>
</dbReference>
<gene>
    <name evidence="2" type="ORF">D9613_006482</name>
</gene>
<name>A0A8H4VJW9_9AGAR</name>
<comment type="caution">
    <text evidence="2">The sequence shown here is derived from an EMBL/GenBank/DDBJ whole genome shotgun (WGS) entry which is preliminary data.</text>
</comment>
<feature type="transmembrane region" description="Helical" evidence="1">
    <location>
        <begin position="12"/>
        <end position="35"/>
    </location>
</feature>
<evidence type="ECO:0000313" key="2">
    <source>
        <dbReference type="EMBL" id="KAF4610604.1"/>
    </source>
</evidence>
<sequence length="287" mass="31810">MDHNSDDVNFRAPFLGLIAGTFLLGVTMLKAWQYFLHYPGDSRKKKVTVCAVCLLDFLHFGFSVTMIYSSLTSSKKCADPKVLWSWKAMVIAKALLTILVQGFYLQIVWVLAGSIVMRTIYRAFSISVLTYAIGLVVAFCAYLREVSRISSFPKSFENGAGTTKRGKKIITCLVIFFGGTGALTAIFAVTSMSLYTASKSSLLYLATELWVSRIYAISILTLYVFTFTGLPGNKRIICRFNSKSYFKKALEGTVEISIPSALVFPNRTQEDNVRQTSHSQTPATPAP</sequence>
<dbReference type="Proteomes" id="UP000521872">
    <property type="component" value="Unassembled WGS sequence"/>
</dbReference>
<feature type="transmembrane region" description="Helical" evidence="1">
    <location>
        <begin position="124"/>
        <end position="143"/>
    </location>
</feature>
<keyword evidence="1" id="KW-0472">Membrane</keyword>
<feature type="transmembrane region" description="Helical" evidence="1">
    <location>
        <begin position="210"/>
        <end position="230"/>
    </location>
</feature>
<evidence type="ECO:0000313" key="3">
    <source>
        <dbReference type="Proteomes" id="UP000521872"/>
    </source>
</evidence>
<protein>
    <submittedName>
        <fullName evidence="2">Uncharacterized protein</fullName>
    </submittedName>
</protein>
<keyword evidence="3" id="KW-1185">Reference proteome</keyword>
<proteinExistence type="predicted"/>
<organism evidence="2 3">
    <name type="scientific">Agrocybe pediades</name>
    <dbReference type="NCBI Taxonomy" id="84607"/>
    <lineage>
        <taxon>Eukaryota</taxon>
        <taxon>Fungi</taxon>
        <taxon>Dikarya</taxon>
        <taxon>Basidiomycota</taxon>
        <taxon>Agaricomycotina</taxon>
        <taxon>Agaricomycetes</taxon>
        <taxon>Agaricomycetidae</taxon>
        <taxon>Agaricales</taxon>
        <taxon>Agaricineae</taxon>
        <taxon>Strophariaceae</taxon>
        <taxon>Agrocybe</taxon>
    </lineage>
</organism>
<feature type="transmembrane region" description="Helical" evidence="1">
    <location>
        <begin position="90"/>
        <end position="112"/>
    </location>
</feature>
<keyword evidence="1" id="KW-1133">Transmembrane helix</keyword>
<dbReference type="AlphaFoldDB" id="A0A8H4VJW9"/>
<feature type="transmembrane region" description="Helical" evidence="1">
    <location>
        <begin position="47"/>
        <end position="69"/>
    </location>
</feature>
<accession>A0A8H4VJW9</accession>